<feature type="signal peptide" evidence="4">
    <location>
        <begin position="1"/>
        <end position="19"/>
    </location>
</feature>
<evidence type="ECO:0000256" key="4">
    <source>
        <dbReference type="SAM" id="SignalP"/>
    </source>
</evidence>
<dbReference type="InterPro" id="IPR001466">
    <property type="entry name" value="Beta-lactam-related"/>
</dbReference>
<comment type="subcellular location">
    <subcellularLocation>
        <location evidence="1">Membrane</location>
    </subcellularLocation>
</comment>
<feature type="domain" description="Beta-lactamase-related" evidence="5">
    <location>
        <begin position="36"/>
        <end position="363"/>
    </location>
</feature>
<protein>
    <recommendedName>
        <fullName evidence="5">Beta-lactamase-related domain-containing protein</fullName>
    </recommendedName>
</protein>
<keyword evidence="2" id="KW-0472">Membrane</keyword>
<dbReference type="PANTHER" id="PTHR46825:SF11">
    <property type="entry name" value="PENICILLIN-BINDING PROTEIN 4"/>
    <property type="match status" value="1"/>
</dbReference>
<dbReference type="EMBL" id="RXOC01000009">
    <property type="protein sequence ID" value="RXF68831.1"/>
    <property type="molecule type" value="Genomic_DNA"/>
</dbReference>
<accession>A0A4Q0M6X8</accession>
<evidence type="ECO:0000259" key="5">
    <source>
        <dbReference type="Pfam" id="PF00144"/>
    </source>
</evidence>
<dbReference type="Proteomes" id="UP000290848">
    <property type="component" value="Unassembled WGS sequence"/>
</dbReference>
<organism evidence="6 7">
    <name type="scientific">Arcticibacter tournemirensis</name>
    <dbReference type="NCBI Taxonomy" id="699437"/>
    <lineage>
        <taxon>Bacteria</taxon>
        <taxon>Pseudomonadati</taxon>
        <taxon>Bacteroidota</taxon>
        <taxon>Sphingobacteriia</taxon>
        <taxon>Sphingobacteriales</taxon>
        <taxon>Sphingobacteriaceae</taxon>
        <taxon>Arcticibacter</taxon>
    </lineage>
</organism>
<keyword evidence="4" id="KW-0732">Signal</keyword>
<name>A0A4Q0M6X8_9SPHI</name>
<dbReference type="PROSITE" id="PS50005">
    <property type="entry name" value="TPR"/>
    <property type="match status" value="1"/>
</dbReference>
<evidence type="ECO:0000313" key="6">
    <source>
        <dbReference type="EMBL" id="RXF68831.1"/>
    </source>
</evidence>
<sequence>MKTILIAAFYCFVSGLAVGQQTQNKLGELFNELYERNMINGNVLVAVRGGIIYQRSFGLQNTETAVLNNKATNFELASLSKVITAVAVMQLAERRLVELNEPVKKYLPDFPYPAITVRHLLSHTSGLPDFELFDAAINEEPNRVMTNADIIPALKKWGPLKLSPGQQWSYSSPGIGLLALIIEKVTNLKFQEYLTRNIFKKAAMTASYSVLNRNYQHDPHKAVPYALPFYFSNDFVLADTMARNVKFLHQSGGVEGPGLLVSNVTDLYRFDEALFGGRLLKPSTLKIMFKPQRLADGSLATAPHAPGKALFGLGWFILPDSSAGKIVFHSGYKPGTTTILMHNITKRQCIIVLDNGSSPGVHASAMNAMQLINGKPAGNVKTAVTFPYGKTLLTSGPDAALVHMQTLVSDTLHYTMAARDWIAMGYEFYRTEHQKEALETFRMGFILYPDNDFLCMLYADALVKSDKRKEAKMLYLRAQKLNPKNPEIVSRLEKLRDGH</sequence>
<evidence type="ECO:0000256" key="3">
    <source>
        <dbReference type="PROSITE-ProRule" id="PRU00339"/>
    </source>
</evidence>
<comment type="caution">
    <text evidence="6">The sequence shown here is derived from an EMBL/GenBank/DDBJ whole genome shotgun (WGS) entry which is preliminary data.</text>
</comment>
<proteinExistence type="predicted"/>
<evidence type="ECO:0000256" key="2">
    <source>
        <dbReference type="ARBA" id="ARBA00023136"/>
    </source>
</evidence>
<feature type="chain" id="PRO_5020396518" description="Beta-lactamase-related domain-containing protein" evidence="4">
    <location>
        <begin position="20"/>
        <end position="499"/>
    </location>
</feature>
<dbReference type="InterPro" id="IPR012338">
    <property type="entry name" value="Beta-lactam/transpept-like"/>
</dbReference>
<evidence type="ECO:0000256" key="1">
    <source>
        <dbReference type="ARBA" id="ARBA00004370"/>
    </source>
</evidence>
<dbReference type="SUPFAM" id="SSF48452">
    <property type="entry name" value="TPR-like"/>
    <property type="match status" value="1"/>
</dbReference>
<dbReference type="Gene3D" id="1.25.40.10">
    <property type="entry name" value="Tetratricopeptide repeat domain"/>
    <property type="match status" value="1"/>
</dbReference>
<dbReference type="RefSeq" id="WP_128770073.1">
    <property type="nucleotide sequence ID" value="NZ_RXOC01000009.1"/>
</dbReference>
<reference evidence="6 7" key="1">
    <citation type="submission" date="2018-12" db="EMBL/GenBank/DDBJ databases">
        <title>The Draft Genome Sequence of the Soil Bacterium Pedobacter tournemirensis R1.</title>
        <authorList>
            <person name="He J."/>
        </authorList>
    </citation>
    <scope>NUCLEOTIDE SEQUENCE [LARGE SCALE GENOMIC DNA]</scope>
    <source>
        <strain evidence="6 7">R1</strain>
    </source>
</reference>
<dbReference type="Pfam" id="PF00144">
    <property type="entry name" value="Beta-lactamase"/>
    <property type="match status" value="1"/>
</dbReference>
<dbReference type="InterPro" id="IPR019734">
    <property type="entry name" value="TPR_rpt"/>
</dbReference>
<keyword evidence="3" id="KW-0802">TPR repeat</keyword>
<dbReference type="GO" id="GO:0016020">
    <property type="term" value="C:membrane"/>
    <property type="evidence" value="ECO:0007669"/>
    <property type="project" value="UniProtKB-SubCell"/>
</dbReference>
<gene>
    <name evidence="6" type="ORF">EKH83_14010</name>
</gene>
<dbReference type="SUPFAM" id="SSF56601">
    <property type="entry name" value="beta-lactamase/transpeptidase-like"/>
    <property type="match status" value="1"/>
</dbReference>
<dbReference type="InterPro" id="IPR050491">
    <property type="entry name" value="AmpC-like"/>
</dbReference>
<dbReference type="AlphaFoldDB" id="A0A4Q0M6X8"/>
<evidence type="ECO:0000313" key="7">
    <source>
        <dbReference type="Proteomes" id="UP000290848"/>
    </source>
</evidence>
<dbReference type="InterPro" id="IPR011990">
    <property type="entry name" value="TPR-like_helical_dom_sf"/>
</dbReference>
<dbReference type="PANTHER" id="PTHR46825">
    <property type="entry name" value="D-ALANYL-D-ALANINE-CARBOXYPEPTIDASE/ENDOPEPTIDASE AMPH"/>
    <property type="match status" value="1"/>
</dbReference>
<dbReference type="Gene3D" id="3.40.710.10">
    <property type="entry name" value="DD-peptidase/beta-lactamase superfamily"/>
    <property type="match status" value="1"/>
</dbReference>
<feature type="repeat" description="TPR" evidence="3">
    <location>
        <begin position="418"/>
        <end position="451"/>
    </location>
</feature>